<dbReference type="EMBL" id="CAKOAT010125154">
    <property type="protein sequence ID" value="CAH8334418.1"/>
    <property type="molecule type" value="Genomic_DNA"/>
</dbReference>
<accession>A0ABC8JMH6</accession>
<keyword evidence="2" id="KW-0472">Membrane</keyword>
<protein>
    <submittedName>
        <fullName evidence="3">Uncharacterized protein</fullName>
    </submittedName>
</protein>
<evidence type="ECO:0000256" key="1">
    <source>
        <dbReference type="SAM" id="MobiDB-lite"/>
    </source>
</evidence>
<evidence type="ECO:0000313" key="4">
    <source>
        <dbReference type="Proteomes" id="UP001642260"/>
    </source>
</evidence>
<dbReference type="Proteomes" id="UP001642260">
    <property type="component" value="Unassembled WGS sequence"/>
</dbReference>
<reference evidence="3 4" key="1">
    <citation type="submission" date="2022-03" db="EMBL/GenBank/DDBJ databases">
        <authorList>
            <person name="Macdonald S."/>
            <person name="Ahmed S."/>
            <person name="Newling K."/>
        </authorList>
    </citation>
    <scope>NUCLEOTIDE SEQUENCE [LARGE SCALE GENOMIC DNA]</scope>
</reference>
<comment type="caution">
    <text evidence="3">The sequence shown here is derived from an EMBL/GenBank/DDBJ whole genome shotgun (WGS) entry which is preliminary data.</text>
</comment>
<dbReference type="AlphaFoldDB" id="A0ABC8JMH6"/>
<keyword evidence="2" id="KW-1133">Transmembrane helix</keyword>
<sequence length="103" mass="11240">MNECDRLPLPDLSYIDDGDDDNGDDTPWNTSTLPKVGVEGNKCVEKSSAETSSSGPATEKPLLSATSKVVKKTRKALVNMMGVFFSSQTFSVCIMLRHVGFFF</sequence>
<evidence type="ECO:0000313" key="3">
    <source>
        <dbReference type="EMBL" id="CAH8334418.1"/>
    </source>
</evidence>
<feature type="transmembrane region" description="Helical" evidence="2">
    <location>
        <begin position="76"/>
        <end position="99"/>
    </location>
</feature>
<proteinExistence type="predicted"/>
<feature type="region of interest" description="Disordered" evidence="1">
    <location>
        <begin position="1"/>
        <end position="65"/>
    </location>
</feature>
<feature type="compositionally biased region" description="Acidic residues" evidence="1">
    <location>
        <begin position="14"/>
        <end position="24"/>
    </location>
</feature>
<evidence type="ECO:0000256" key="2">
    <source>
        <dbReference type="SAM" id="Phobius"/>
    </source>
</evidence>
<keyword evidence="2" id="KW-0812">Transmembrane</keyword>
<keyword evidence="4" id="KW-1185">Reference proteome</keyword>
<gene>
    <name evidence="3" type="ORF">ERUC_LOCUS13131</name>
</gene>
<name>A0ABC8JMH6_ERUVS</name>
<organism evidence="3 4">
    <name type="scientific">Eruca vesicaria subsp. sativa</name>
    <name type="common">Garden rocket</name>
    <name type="synonym">Eruca sativa</name>
    <dbReference type="NCBI Taxonomy" id="29727"/>
    <lineage>
        <taxon>Eukaryota</taxon>
        <taxon>Viridiplantae</taxon>
        <taxon>Streptophyta</taxon>
        <taxon>Embryophyta</taxon>
        <taxon>Tracheophyta</taxon>
        <taxon>Spermatophyta</taxon>
        <taxon>Magnoliopsida</taxon>
        <taxon>eudicotyledons</taxon>
        <taxon>Gunneridae</taxon>
        <taxon>Pentapetalae</taxon>
        <taxon>rosids</taxon>
        <taxon>malvids</taxon>
        <taxon>Brassicales</taxon>
        <taxon>Brassicaceae</taxon>
        <taxon>Brassiceae</taxon>
        <taxon>Eruca</taxon>
    </lineage>
</organism>